<dbReference type="PANTHER" id="PTHR33913:SF1">
    <property type="entry name" value="DRBM DOMAIN-CONTAINING PROTEIN"/>
    <property type="match status" value="1"/>
</dbReference>
<reference evidence="3" key="1">
    <citation type="journal article" date="2024" name="IScience">
        <title>Strigolactones Initiate the Formation of Haustorium-like Structures in Castilleja.</title>
        <authorList>
            <person name="Buerger M."/>
            <person name="Peterson D."/>
            <person name="Chory J."/>
        </authorList>
    </citation>
    <scope>NUCLEOTIDE SEQUENCE [LARGE SCALE GENOMIC DNA]</scope>
</reference>
<dbReference type="PANTHER" id="PTHR33913">
    <property type="entry name" value="ALEURONE LAYER MORPHOGENESIS PROTEIN"/>
    <property type="match status" value="1"/>
</dbReference>
<name>A0ABD3DVS4_9LAMI</name>
<dbReference type="SUPFAM" id="SSF54768">
    <property type="entry name" value="dsRNA-binding domain-like"/>
    <property type="match status" value="1"/>
</dbReference>
<organism evidence="2 3">
    <name type="scientific">Castilleja foliolosa</name>
    <dbReference type="NCBI Taxonomy" id="1961234"/>
    <lineage>
        <taxon>Eukaryota</taxon>
        <taxon>Viridiplantae</taxon>
        <taxon>Streptophyta</taxon>
        <taxon>Embryophyta</taxon>
        <taxon>Tracheophyta</taxon>
        <taxon>Spermatophyta</taxon>
        <taxon>Magnoliopsida</taxon>
        <taxon>eudicotyledons</taxon>
        <taxon>Gunneridae</taxon>
        <taxon>Pentapetalae</taxon>
        <taxon>asterids</taxon>
        <taxon>lamiids</taxon>
        <taxon>Lamiales</taxon>
        <taxon>Orobanchaceae</taxon>
        <taxon>Pedicularideae</taxon>
        <taxon>Castillejinae</taxon>
        <taxon>Castilleja</taxon>
    </lineage>
</organism>
<evidence type="ECO:0000313" key="3">
    <source>
        <dbReference type="Proteomes" id="UP001632038"/>
    </source>
</evidence>
<dbReference type="AlphaFoldDB" id="A0ABD3DVS4"/>
<evidence type="ECO:0000313" key="2">
    <source>
        <dbReference type="EMBL" id="KAL3646218.1"/>
    </source>
</evidence>
<accession>A0ABD3DVS4</accession>
<evidence type="ECO:0000256" key="1">
    <source>
        <dbReference type="SAM" id="Phobius"/>
    </source>
</evidence>
<dbReference type="EMBL" id="JAVIJP010000013">
    <property type="protein sequence ID" value="KAL3646218.1"/>
    <property type="molecule type" value="Genomic_DNA"/>
</dbReference>
<keyword evidence="1" id="KW-0472">Membrane</keyword>
<feature type="transmembrane region" description="Helical" evidence="1">
    <location>
        <begin position="94"/>
        <end position="113"/>
    </location>
</feature>
<dbReference type="Proteomes" id="UP001632038">
    <property type="component" value="Unassembled WGS sequence"/>
</dbReference>
<proteinExistence type="predicted"/>
<keyword evidence="1" id="KW-1133">Transmembrane helix</keyword>
<protein>
    <submittedName>
        <fullName evidence="2">Uncharacterized protein</fullName>
    </submittedName>
</protein>
<sequence length="208" mass="21123">MPDYVVDGSIFSEETGALRWRLTDAYSDLENACVTNNWRLPSYLVDVMVGKFLSNVVVASKSFELSLNCGLVNGHREARESAAAQMIAKLRQHFFGWSIIGSAIFGLVGGSVVSGSAERSVIGSAVFWSTERSVGGSAVIGLVGGSTIFGSTELSVGGSPKQSVGGSAVFWLVGGSTVGSIGGSTVSGLVGGSTAEAIGGSANSSVGT</sequence>
<keyword evidence="3" id="KW-1185">Reference proteome</keyword>
<keyword evidence="1" id="KW-0812">Transmembrane</keyword>
<gene>
    <name evidence="2" type="ORF">CASFOL_011398</name>
</gene>
<comment type="caution">
    <text evidence="2">The sequence shown here is derived from an EMBL/GenBank/DDBJ whole genome shotgun (WGS) entry which is preliminary data.</text>
</comment>